<sequence length="85" mass="8743">MPILERVASTPVTVNAGCGAGGGRDRNAAHPTPIWRCGSSPESHDTMIVTSCVSGAARCNRAAMRATLVSRDEVAATSIEVMATS</sequence>
<dbReference type="Proteomes" id="UP000045842">
    <property type="component" value="Unassembled WGS sequence"/>
</dbReference>
<reference evidence="7" key="1">
    <citation type="submission" date="2015-03" db="EMBL/GenBank/DDBJ databases">
        <authorList>
            <person name="Murphy D."/>
        </authorList>
    </citation>
    <scope>NUCLEOTIDE SEQUENCE [LARGE SCALE GENOMIC DNA]</scope>
    <source>
        <strain evidence="7">K00500041</strain>
    </source>
</reference>
<dbReference type="Proteomes" id="UP000044938">
    <property type="component" value="Unassembled WGS sequence"/>
</dbReference>
<dbReference type="Proteomes" id="UP000050164">
    <property type="component" value="Unassembled WGS sequence"/>
</dbReference>
<evidence type="ECO:0000313" key="18">
    <source>
        <dbReference type="Proteomes" id="UP000050164"/>
    </source>
</evidence>
<dbReference type="Proteomes" id="UP000048600">
    <property type="component" value="Unassembled WGS sequence"/>
</dbReference>
<dbReference type="EMBL" id="CFOE01000522">
    <property type="protein sequence ID" value="CFE42566.1"/>
    <property type="molecule type" value="Genomic_DNA"/>
</dbReference>
<evidence type="ECO:0000313" key="7">
    <source>
        <dbReference type="EMBL" id="COW49833.1"/>
    </source>
</evidence>
<dbReference type="EMBL" id="CQQC01000751">
    <property type="protein sequence ID" value="CNV38552.1"/>
    <property type="molecule type" value="Genomic_DNA"/>
</dbReference>
<evidence type="ECO:0000313" key="4">
    <source>
        <dbReference type="EMBL" id="CKR93445.1"/>
    </source>
</evidence>
<dbReference type="EMBL" id="CHKL01000531">
    <property type="protein sequence ID" value="COW94410.1"/>
    <property type="molecule type" value="Genomic_DNA"/>
</dbReference>
<evidence type="ECO:0000313" key="11">
    <source>
        <dbReference type="Proteomes" id="UP000039217"/>
    </source>
</evidence>
<evidence type="ECO:0000313" key="15">
    <source>
        <dbReference type="Proteomes" id="UP000046947"/>
    </source>
</evidence>
<evidence type="ECO:0000313" key="3">
    <source>
        <dbReference type="EMBL" id="CFS07207.1"/>
    </source>
</evidence>
<evidence type="ECO:0000313" key="16">
    <source>
        <dbReference type="Proteomes" id="UP000048289"/>
    </source>
</evidence>
<dbReference type="EMBL" id="CSAJ01000445">
    <property type="protein sequence ID" value="COW65794.1"/>
    <property type="molecule type" value="Genomic_DNA"/>
</dbReference>
<evidence type="ECO:0000313" key="2">
    <source>
        <dbReference type="EMBL" id="CFE57430.1"/>
    </source>
</evidence>
<dbReference type="Proteomes" id="UP000039217">
    <property type="component" value="Unassembled WGS sequence"/>
</dbReference>
<dbReference type="Proteomes" id="UP000046680">
    <property type="component" value="Unassembled WGS sequence"/>
</dbReference>
<evidence type="ECO:0000313" key="6">
    <source>
        <dbReference type="EMBL" id="COV81621.1"/>
    </source>
</evidence>
<proteinExistence type="predicted"/>
<evidence type="ECO:0000313" key="5">
    <source>
        <dbReference type="EMBL" id="CNV38552.1"/>
    </source>
</evidence>
<evidence type="ECO:0000313" key="8">
    <source>
        <dbReference type="EMBL" id="COW65794.1"/>
    </source>
</evidence>
<dbReference type="Proteomes" id="UP000038802">
    <property type="component" value="Unassembled WGS sequence"/>
</dbReference>
<accession>A0A0T7PLC6</accession>
<evidence type="ECO:0000313" key="1">
    <source>
        <dbReference type="EMBL" id="CFE42566.1"/>
    </source>
</evidence>
<dbReference type="Proteomes" id="UP000048289">
    <property type="component" value="Unassembled WGS sequence"/>
</dbReference>
<dbReference type="EMBL" id="CFOH01000454">
    <property type="protein sequence ID" value="CFE57430.1"/>
    <property type="molecule type" value="Genomic_DNA"/>
</dbReference>
<evidence type="ECO:0000313" key="17">
    <source>
        <dbReference type="Proteomes" id="UP000048600"/>
    </source>
</evidence>
<dbReference type="EMBL" id="CGCX01002124">
    <property type="protein sequence ID" value="CFS07207.1"/>
    <property type="molecule type" value="Genomic_DNA"/>
</dbReference>
<dbReference type="Proteomes" id="UP000046947">
    <property type="component" value="Unassembled WGS sequence"/>
</dbReference>
<evidence type="ECO:0000313" key="12">
    <source>
        <dbReference type="Proteomes" id="UP000044938"/>
    </source>
</evidence>
<name>A0A0T7PLC6_MYCTX</name>
<evidence type="ECO:0000313" key="10">
    <source>
        <dbReference type="Proteomes" id="UP000038802"/>
    </source>
</evidence>
<reference evidence="10 11" key="2">
    <citation type="submission" date="2015-03" db="EMBL/GenBank/DDBJ databases">
        <authorList>
            <consortium name="Pathogen Informatics"/>
        </authorList>
    </citation>
    <scope>NUCLEOTIDE SEQUENCE [LARGE SCALE GENOMIC DNA]</scope>
    <source>
        <strain evidence="4 18">Bir 185</strain>
        <strain evidence="3 14">C09601061</strain>
        <strain evidence="5 11">D00501624</strain>
        <strain evidence="6 13">G09801536</strain>
        <strain evidence="1 16">G09901357</strain>
        <strain evidence="2 15">H09601792</strain>
        <strain evidence="10">K00500041</strain>
        <strain evidence="8 12">M09401471</strain>
        <strain evidence="9 17">P00601463</strain>
    </source>
</reference>
<protein>
    <submittedName>
        <fullName evidence="7">Uncharacterized protein</fullName>
    </submittedName>
</protein>
<dbReference type="AlphaFoldDB" id="A0A0T7PLC6"/>
<dbReference type="EMBL" id="CSAE01000549">
    <property type="protein sequence ID" value="COW49833.1"/>
    <property type="molecule type" value="Genomic_DNA"/>
</dbReference>
<evidence type="ECO:0000313" key="14">
    <source>
        <dbReference type="Proteomes" id="UP000046680"/>
    </source>
</evidence>
<evidence type="ECO:0000313" key="13">
    <source>
        <dbReference type="Proteomes" id="UP000045842"/>
    </source>
</evidence>
<organism evidence="7 10">
    <name type="scientific">Mycobacterium tuberculosis</name>
    <dbReference type="NCBI Taxonomy" id="1773"/>
    <lineage>
        <taxon>Bacteria</taxon>
        <taxon>Bacillati</taxon>
        <taxon>Actinomycetota</taxon>
        <taxon>Actinomycetes</taxon>
        <taxon>Mycobacteriales</taxon>
        <taxon>Mycobacteriaceae</taxon>
        <taxon>Mycobacterium</taxon>
        <taxon>Mycobacterium tuberculosis complex</taxon>
    </lineage>
</organism>
<gene>
    <name evidence="3" type="ORF">ERS007657_03881</name>
    <name evidence="5" type="ORF">ERS007661_02234</name>
    <name evidence="6" type="ORF">ERS007679_02509</name>
    <name evidence="1" type="ORF">ERS007681_03204</name>
    <name evidence="2" type="ORF">ERS007688_02605</name>
    <name evidence="7" type="ORF">ERS007703_03756</name>
    <name evidence="8" type="ORF">ERS007720_03030</name>
    <name evidence="9" type="ORF">ERS007741_03474</name>
    <name evidence="4" type="ORF">ERS027659_02406</name>
</gene>
<dbReference type="EMBL" id="CSAD01000353">
    <property type="protein sequence ID" value="COV81621.1"/>
    <property type="molecule type" value="Genomic_DNA"/>
</dbReference>
<evidence type="ECO:0000313" key="9">
    <source>
        <dbReference type="EMBL" id="COW94410.1"/>
    </source>
</evidence>
<dbReference type="EMBL" id="CNFT01000567">
    <property type="protein sequence ID" value="CKR93445.1"/>
    <property type="molecule type" value="Genomic_DNA"/>
</dbReference>